<proteinExistence type="predicted"/>
<sequence>MATRLAVITGDIIDSRRLEEGQRLHQVLETTLTDLAERHEGDYQRYRGDGFQLAIARAEAALEAAVALRAALIAHSETGHRWDARLAVAVGHDDWRPGQALASADGPVFVASGQALDALDASEAHLALRHTDVDEGSCEALLVRHLDAMLADWSPRAAEAVGLRLTEDLTQQALAERLGIRQPSVHKRLRAARWPLLADTLTHFRASLADEEATP</sequence>
<evidence type="ECO:0000313" key="2">
    <source>
        <dbReference type="Proteomes" id="UP000029721"/>
    </source>
</evidence>
<dbReference type="RefSeq" id="WP_035596887.1">
    <property type="nucleotide sequence ID" value="NZ_JOKD01000031.1"/>
</dbReference>
<reference evidence="1 2" key="1">
    <citation type="submission" date="2014-06" db="EMBL/GenBank/DDBJ databases">
        <title>Draft genome sequence of an extremely salt tolerant bacteria Halomonas salina/CIFRI 1.</title>
        <authorList>
            <person name="Behera B.D."/>
            <person name="Meena D.K."/>
            <person name="Das P."/>
            <person name="Maharana J."/>
            <person name="Paria P."/>
            <person name="Sharma A.P."/>
            <person name="Shamsudheen K.V."/>
            <person name="Rijit J."/>
            <person name="Dixit V."/>
            <person name="Verma A."/>
            <person name="Scaria V."/>
            <person name="Sivasubbu S."/>
        </authorList>
    </citation>
    <scope>NUCLEOTIDE SEQUENCE [LARGE SCALE GENOMIC DNA]</scope>
    <source>
        <strain evidence="1 2">CIFRI 1</strain>
    </source>
</reference>
<dbReference type="InterPro" id="IPR013324">
    <property type="entry name" value="RNA_pol_sigma_r3/r4-like"/>
</dbReference>
<gene>
    <name evidence="1" type="ORF">FP66_08155</name>
</gene>
<dbReference type="Gene3D" id="1.10.10.10">
    <property type="entry name" value="Winged helix-like DNA-binding domain superfamily/Winged helix DNA-binding domain"/>
    <property type="match status" value="1"/>
</dbReference>
<dbReference type="EMBL" id="JOKD01000031">
    <property type="protein sequence ID" value="KGE77739.1"/>
    <property type="molecule type" value="Genomic_DNA"/>
</dbReference>
<dbReference type="SUPFAM" id="SSF55073">
    <property type="entry name" value="Nucleotide cyclase"/>
    <property type="match status" value="1"/>
</dbReference>
<dbReference type="SUPFAM" id="SSF88659">
    <property type="entry name" value="Sigma3 and sigma4 domains of RNA polymerase sigma factors"/>
    <property type="match status" value="1"/>
</dbReference>
<organism evidence="1 2">
    <name type="scientific">Halomonas salina</name>
    <dbReference type="NCBI Taxonomy" id="42565"/>
    <lineage>
        <taxon>Bacteria</taxon>
        <taxon>Pseudomonadati</taxon>
        <taxon>Pseudomonadota</taxon>
        <taxon>Gammaproteobacteria</taxon>
        <taxon>Oceanospirillales</taxon>
        <taxon>Halomonadaceae</taxon>
        <taxon>Halomonas</taxon>
    </lineage>
</organism>
<dbReference type="Gene3D" id="3.30.70.1230">
    <property type="entry name" value="Nucleotide cyclase"/>
    <property type="match status" value="1"/>
</dbReference>
<dbReference type="InterPro" id="IPR036388">
    <property type="entry name" value="WH-like_DNA-bd_sf"/>
</dbReference>
<dbReference type="InterPro" id="IPR029787">
    <property type="entry name" value="Nucleotide_cyclase"/>
</dbReference>
<protein>
    <submittedName>
        <fullName evidence="1">Uncharacterized protein</fullName>
    </submittedName>
</protein>
<name>A0ABR4WSN8_9GAMM</name>
<dbReference type="Proteomes" id="UP000029721">
    <property type="component" value="Unassembled WGS sequence"/>
</dbReference>
<keyword evidence="2" id="KW-1185">Reference proteome</keyword>
<accession>A0ABR4WSN8</accession>
<comment type="caution">
    <text evidence="1">The sequence shown here is derived from an EMBL/GenBank/DDBJ whole genome shotgun (WGS) entry which is preliminary data.</text>
</comment>
<evidence type="ECO:0000313" key="1">
    <source>
        <dbReference type="EMBL" id="KGE77739.1"/>
    </source>
</evidence>